<organism evidence="5 6">
    <name type="scientific">Mesorhabditis belari</name>
    <dbReference type="NCBI Taxonomy" id="2138241"/>
    <lineage>
        <taxon>Eukaryota</taxon>
        <taxon>Metazoa</taxon>
        <taxon>Ecdysozoa</taxon>
        <taxon>Nematoda</taxon>
        <taxon>Chromadorea</taxon>
        <taxon>Rhabditida</taxon>
        <taxon>Rhabditina</taxon>
        <taxon>Rhabditomorpha</taxon>
        <taxon>Rhabditoidea</taxon>
        <taxon>Rhabditidae</taxon>
        <taxon>Mesorhabditinae</taxon>
        <taxon>Mesorhabditis</taxon>
    </lineage>
</organism>
<feature type="domain" description="ShKT" evidence="4">
    <location>
        <begin position="591"/>
        <end position="625"/>
    </location>
</feature>
<feature type="disulfide bond" evidence="3">
    <location>
        <begin position="634"/>
        <end position="668"/>
    </location>
</feature>
<dbReference type="InterPro" id="IPR003582">
    <property type="entry name" value="ShKT_dom"/>
</dbReference>
<evidence type="ECO:0000256" key="2">
    <source>
        <dbReference type="ARBA" id="ARBA00023008"/>
    </source>
</evidence>
<dbReference type="InterPro" id="IPR008922">
    <property type="entry name" value="Di-copper_centre_dom_sf"/>
</dbReference>
<dbReference type="PROSITE" id="PS00497">
    <property type="entry name" value="TYROSINASE_1"/>
    <property type="match status" value="1"/>
</dbReference>
<accession>A0AAF3J1V9</accession>
<feature type="domain" description="ShKT" evidence="4">
    <location>
        <begin position="634"/>
        <end position="668"/>
    </location>
</feature>
<dbReference type="InterPro" id="IPR050316">
    <property type="entry name" value="Tyrosinase/Hemocyanin"/>
</dbReference>
<dbReference type="GO" id="GO:0016491">
    <property type="term" value="F:oxidoreductase activity"/>
    <property type="evidence" value="ECO:0007669"/>
    <property type="project" value="InterPro"/>
</dbReference>
<proteinExistence type="predicted"/>
<sequence length="685" mass="77691">MSLLDNRLIECCISKEPPTSPARDAVVLWDQSKFQCAVELEAVLNESHGLSPNDCCAQVGSSSGAHSGLGFPLWHREFMKRQMPTRWALMLLGLAGFAKAQEHCKMAPSKDLHTTCKMMHQMDMMARKWIRKRQIFERQNPVFAPFVFGAGVSPAVPPPFAPSAEACMNYQCLCPYFRGNLGPQSQCFLSNGYMLGMSTRREYRMLSDNERFRFHNALVQLKRSGDYDRLSAMHRQVGSSSGAHSGPGFLPWHREFMKRFEIAIRLIDPGLNMPYWDSVIDSYLPDPRDSIMFTTIFMGDADATGQVVQGPFASFRTLEGKPNIVRKPGSEGKLFSETAISNAISNPDIQSILAYTAPQAGCPYRPNFAALEYAHSSVHLWIGGDMKPPTTSANDPIFFLHHTFVDYIWEIYRQTRQTRGQRETAWSPDVATCSNTQHFSYAQMRPWEKLNRDGLSNAYTDYMYRYAPRPSCSTQSPTCGSSYLFCDTRGNPHCVSKVKINGNCRGFESFDSCYQGQCVAGFCRPGQFAQPSQTTALQPFSQQSFSNSITEQTPPFRNRFRVKQKQRQWPSSQRHRAPALNRQLGSTSSNCYNDDPCCEAWARSGECSINRNYMSRYCRKSCFYCASADTRNGCVDRHVSCTFWQAQNFCTRRRQWMAENCQASCGWCNISKQQLCVSVARMSRM</sequence>
<name>A0AAF3J1V9_9BILA</name>
<keyword evidence="1" id="KW-0479">Metal-binding</keyword>
<keyword evidence="2" id="KW-0186">Copper</keyword>
<evidence type="ECO:0000313" key="6">
    <source>
        <dbReference type="WBParaSite" id="MBELARI_LOCUS10985"/>
    </source>
</evidence>
<dbReference type="PANTHER" id="PTHR11474">
    <property type="entry name" value="TYROSINASE FAMILY MEMBER"/>
    <property type="match status" value="1"/>
</dbReference>
<dbReference type="Proteomes" id="UP000887575">
    <property type="component" value="Unassembled WGS sequence"/>
</dbReference>
<dbReference type="WBParaSite" id="MBELARI_LOCUS10985">
    <property type="protein sequence ID" value="MBELARI_LOCUS10985"/>
    <property type="gene ID" value="MBELARI_LOCUS10985"/>
</dbReference>
<dbReference type="InterPro" id="IPR002227">
    <property type="entry name" value="Tyrosinase_Cu-bd"/>
</dbReference>
<dbReference type="SUPFAM" id="SSF48056">
    <property type="entry name" value="Di-copper centre-containing domain"/>
    <property type="match status" value="1"/>
</dbReference>
<dbReference type="AlphaFoldDB" id="A0AAF3J1V9"/>
<evidence type="ECO:0000313" key="5">
    <source>
        <dbReference type="Proteomes" id="UP000887575"/>
    </source>
</evidence>
<evidence type="ECO:0000256" key="1">
    <source>
        <dbReference type="ARBA" id="ARBA00022723"/>
    </source>
</evidence>
<dbReference type="SMART" id="SM00254">
    <property type="entry name" value="ShKT"/>
    <property type="match status" value="2"/>
</dbReference>
<keyword evidence="5" id="KW-1185">Reference proteome</keyword>
<keyword evidence="3" id="KW-1015">Disulfide bond</keyword>
<dbReference type="Pfam" id="PF01549">
    <property type="entry name" value="ShK"/>
    <property type="match status" value="2"/>
</dbReference>
<evidence type="ECO:0000256" key="3">
    <source>
        <dbReference type="PROSITE-ProRule" id="PRU01005"/>
    </source>
</evidence>
<dbReference type="PANTHER" id="PTHR11474:SF126">
    <property type="entry name" value="TYROSINASE-LIKE PROTEIN TYR-1-RELATED"/>
    <property type="match status" value="1"/>
</dbReference>
<evidence type="ECO:0000259" key="4">
    <source>
        <dbReference type="PROSITE" id="PS51670"/>
    </source>
</evidence>
<comment type="caution">
    <text evidence="3">Lacks conserved residue(s) required for the propagation of feature annotation.</text>
</comment>
<dbReference type="Gene3D" id="1.10.1280.10">
    <property type="entry name" value="Di-copper center containing domain from catechol oxidase"/>
    <property type="match status" value="1"/>
</dbReference>
<protein>
    <submittedName>
        <fullName evidence="6">ShKT domain-containing protein</fullName>
    </submittedName>
</protein>
<dbReference type="PROSITE" id="PS51670">
    <property type="entry name" value="SHKT"/>
    <property type="match status" value="2"/>
</dbReference>
<dbReference type="GO" id="GO:0046872">
    <property type="term" value="F:metal ion binding"/>
    <property type="evidence" value="ECO:0007669"/>
    <property type="project" value="UniProtKB-KW"/>
</dbReference>
<dbReference type="Pfam" id="PF00264">
    <property type="entry name" value="Tyrosinase"/>
    <property type="match status" value="1"/>
</dbReference>
<dbReference type="PRINTS" id="PR00092">
    <property type="entry name" value="TYROSINASE"/>
</dbReference>
<feature type="disulfide bond" evidence="3">
    <location>
        <begin position="591"/>
        <end position="625"/>
    </location>
</feature>
<dbReference type="PROSITE" id="PS00498">
    <property type="entry name" value="TYROSINASE_2"/>
    <property type="match status" value="1"/>
</dbReference>
<reference evidence="6" key="1">
    <citation type="submission" date="2024-02" db="UniProtKB">
        <authorList>
            <consortium name="WormBaseParasite"/>
        </authorList>
    </citation>
    <scope>IDENTIFICATION</scope>
</reference>